<dbReference type="GeneID" id="15613683"/>
<dbReference type="EMBL" id="HF679134">
    <property type="protein sequence ID" value="CCU56259.1"/>
    <property type="molecule type" value="Genomic_DNA"/>
</dbReference>
<dbReference type="KEGG" id="vg:15613683"/>
<evidence type="ECO:0000313" key="1">
    <source>
        <dbReference type="EMBL" id="CCU56259.1"/>
    </source>
</evidence>
<name>A0A916NYD5_9POXV</name>
<sequence>MFDKYINDIFYIENNYIKDEIFLNGYYTIEPIYYKINNNIVSEYSYNIGNVFYNKNVNNINNLINLMINYTHNKIKNYYLEMIDINYFKYEDNLYTLYNDNVDIDYIEFKKHPYHVKILDYLKYDTENSIILNSITNNPNIHNHCFKIINYYTLELQVFAFYI</sequence>
<proteinExistence type="predicted"/>
<dbReference type="Proteomes" id="UP000792671">
    <property type="component" value="Genome"/>
</dbReference>
<evidence type="ECO:0000313" key="2">
    <source>
        <dbReference type="Proteomes" id="UP000792671"/>
    </source>
</evidence>
<gene>
    <name evidence="1" type="ORF">MYSEV_061</name>
</gene>
<dbReference type="RefSeq" id="YP_008003578.1">
    <property type="nucleotide sequence ID" value="NC_021246.1"/>
</dbReference>
<accession>A0A916NYD5</accession>
<protein>
    <submittedName>
        <fullName evidence="1">Uncharacterized protein</fullName>
    </submittedName>
</protein>
<keyword evidence="2" id="KW-1185">Reference proteome</keyword>
<reference evidence="1 2" key="1">
    <citation type="journal article" date="2013" name="J. Virol.">
        <title>New Insights into the Evolution of Entomopoxvirinae from the Complete Genome Sequences of Four Entomopoxviruses Infecting Adoxophyes honmai, Choristoneura biennis, Choristoneura rosaceana, and Mythimna separata.</title>
        <authorList>
            <person name="Theze J."/>
            <person name="Takatsuka J."/>
            <person name="Li Z."/>
            <person name="Gallais J."/>
            <person name="Doucet D."/>
            <person name="Arif B."/>
            <person name="Nakai M."/>
            <person name="Herniou E.A."/>
        </authorList>
    </citation>
    <scope>NUCLEOTIDE SEQUENCE [LARGE SCALE GENOMIC DNA]</scope>
</reference>
<organism evidence="1 2">
    <name type="scientific">Mythimna separata entomopoxvirus 'L'</name>
    <dbReference type="NCBI Taxonomy" id="1293572"/>
    <lineage>
        <taxon>Viruses</taxon>
        <taxon>Varidnaviria</taxon>
        <taxon>Bamfordvirae</taxon>
        <taxon>Nucleocytoviricota</taxon>
        <taxon>Pokkesviricetes</taxon>
        <taxon>Chitovirales</taxon>
        <taxon>Poxviridae</taxon>
        <taxon>Entomopoxvirinae</taxon>
        <taxon>Betaentomopoxvirus</taxon>
        <taxon>Betaentomopoxvirus mseparata</taxon>
        <taxon>Mythimna separata entomopoxvirus</taxon>
    </lineage>
</organism>